<dbReference type="EMBL" id="CP092621">
    <property type="protein sequence ID" value="UMM19227.1"/>
    <property type="molecule type" value="Genomic_DNA"/>
</dbReference>
<dbReference type="Proteomes" id="UP000829354">
    <property type="component" value="Chromosome II"/>
</dbReference>
<organism evidence="1 2">
    <name type="scientific">Caenorhabditis briggsae</name>
    <dbReference type="NCBI Taxonomy" id="6238"/>
    <lineage>
        <taxon>Eukaryota</taxon>
        <taxon>Metazoa</taxon>
        <taxon>Ecdysozoa</taxon>
        <taxon>Nematoda</taxon>
        <taxon>Chromadorea</taxon>
        <taxon>Rhabditida</taxon>
        <taxon>Rhabditina</taxon>
        <taxon>Rhabditomorpha</taxon>
        <taxon>Rhabditoidea</taxon>
        <taxon>Rhabditidae</taxon>
        <taxon>Peloderinae</taxon>
        <taxon>Caenorhabditis</taxon>
    </lineage>
</organism>
<sequence length="581" mass="65431">MLLEPTIHTSNIFSLIQFADGGRPKFIYPSAAMRIPNPDPVLIVCFLLCIVSVVSSTKEKSDPCLDRDVLHPSTVAHIQFPSKYANLTPPWQRDDGSLSKVIRSDGFIFHWSWMKSLEVKGLGKTIDDVLNFLSTSECFFVPIGPAVRLAVLGQRPVFLSGEVSCDLRELYEKCVAKYSPFMCSLYPSGDEGYGTVRLEIGDSSRNQSTDKFRAEPVVLYEWRSVLGAPKEKWRFTVDTLAAYDDGFGNMLVIDPLEKGYDHICDKKLVPTSDDWALWSRNQPVKVLGFFELRSNGFSAKHESLQKFISDEVNATDKRVVQKFYCENVLKGVANLEGTTPVCHTKYPDRKSVENIAEIRTVMIQELGSVWKDSVEKAAEELEAVFCTDRQFVDIRSRLLHKIPSRHDSERLPEEPKIIEEGRPMINDSSQIHARPILDMNAEPPILPPDYPNSPHARPDENLEMVTPPHVDAGGSDPIAIQEYSHQKNTLSEEDDDDQQIDLETSPHQIGKPVEADTGIDYTHHNTINNDIPAMRFDKVEEGDLTDMAASVMENPKSNGSTRQNLPFLLFTTFSFLLLLVL</sequence>
<proteinExistence type="predicted"/>
<evidence type="ECO:0000313" key="1">
    <source>
        <dbReference type="EMBL" id="UMM19227.1"/>
    </source>
</evidence>
<reference evidence="1 2" key="1">
    <citation type="submission" date="2022-04" db="EMBL/GenBank/DDBJ databases">
        <title>Chromosome-level reference genomes for two strains of Caenorhabditis briggsae: an improved platform for comparative genomics.</title>
        <authorList>
            <person name="Stevens L."/>
            <person name="Andersen E."/>
        </authorList>
    </citation>
    <scope>NUCLEOTIDE SEQUENCE [LARGE SCALE GENOMIC DNA]</scope>
    <source>
        <strain evidence="1">VX34</strain>
        <tissue evidence="1">Whole-organism</tissue>
    </source>
</reference>
<protein>
    <submittedName>
        <fullName evidence="1">Uncharacterized protein</fullName>
    </submittedName>
</protein>
<name>A0AAE9EDF3_CAEBR</name>
<dbReference type="AlphaFoldDB" id="A0AAE9EDF3"/>
<accession>A0AAE9EDF3</accession>
<gene>
    <name evidence="1" type="ORF">L5515_014928</name>
</gene>
<keyword evidence="2" id="KW-1185">Reference proteome</keyword>
<evidence type="ECO:0000313" key="2">
    <source>
        <dbReference type="Proteomes" id="UP000829354"/>
    </source>
</evidence>